<dbReference type="PANTHER" id="PTHR45674:SF4">
    <property type="entry name" value="DNA LIGASE 1"/>
    <property type="match status" value="1"/>
</dbReference>
<evidence type="ECO:0000256" key="8">
    <source>
        <dbReference type="ARBA" id="ARBA00022840"/>
    </source>
</evidence>
<evidence type="ECO:0000259" key="14">
    <source>
        <dbReference type="PROSITE" id="PS50160"/>
    </source>
</evidence>
<evidence type="ECO:0000313" key="15">
    <source>
        <dbReference type="EMBL" id="AXK60406.1"/>
    </source>
</evidence>
<evidence type="ECO:0000256" key="1">
    <source>
        <dbReference type="ARBA" id="ARBA00007572"/>
    </source>
</evidence>
<dbReference type="GO" id="GO:0006281">
    <property type="term" value="P:DNA repair"/>
    <property type="evidence" value="ECO:0007669"/>
    <property type="project" value="UniProtKB-KW"/>
</dbReference>
<keyword evidence="4" id="KW-0132">Cell division</keyword>
<dbReference type="Pfam" id="PF04675">
    <property type="entry name" value="DNA_ligase_A_N"/>
    <property type="match status" value="1"/>
</dbReference>
<dbReference type="Pfam" id="PF01068">
    <property type="entry name" value="DNA_ligase_A_M"/>
    <property type="match status" value="1"/>
</dbReference>
<keyword evidence="11" id="KW-0131">Cell cycle</keyword>
<keyword evidence="5" id="KW-0235">DNA replication</keyword>
<proteinExistence type="inferred from homology"/>
<evidence type="ECO:0000256" key="12">
    <source>
        <dbReference type="ARBA" id="ARBA00034003"/>
    </source>
</evidence>
<dbReference type="InterPro" id="IPR012308">
    <property type="entry name" value="DNA_ligase_ATP-dep_N"/>
</dbReference>
<dbReference type="SUPFAM" id="SSF117018">
    <property type="entry name" value="ATP-dependent DNA ligase DNA-binding domain"/>
    <property type="match status" value="1"/>
</dbReference>
<dbReference type="InterPro" id="IPR036599">
    <property type="entry name" value="DNA_ligase_N_sf"/>
</dbReference>
<dbReference type="GO" id="GO:0005524">
    <property type="term" value="F:ATP binding"/>
    <property type="evidence" value="ECO:0007669"/>
    <property type="project" value="UniProtKB-KW"/>
</dbReference>
<evidence type="ECO:0000256" key="7">
    <source>
        <dbReference type="ARBA" id="ARBA00022763"/>
    </source>
</evidence>
<dbReference type="Proteomes" id="UP000254834">
    <property type="component" value="Chromosome"/>
</dbReference>
<evidence type="ECO:0000256" key="5">
    <source>
        <dbReference type="ARBA" id="ARBA00022705"/>
    </source>
</evidence>
<feature type="domain" description="ATP-dependent DNA ligase family profile" evidence="14">
    <location>
        <begin position="326"/>
        <end position="462"/>
    </location>
</feature>
<dbReference type="OrthoDB" id="9802472at2"/>
<sequence>MNFSHVAQLFETIERTASRTEKTMLLAGCLQNMSPQEAQIVTYISMGDLYSSYENVQFNIAEKGLVEIIAVLLDRTAADVLQEYKNIGDLGDVICQGWHGVDTGLSIEQVYHELVVCANLHGNGSTELKLQNLVALLQQVDSLSAKYIIRMITKTLRLGFSDMTLLDAFSCMAVGNKSIRPMLENAYNICADLGLVAKNLKQDGITAVENMKSIVGVPIRPSAAERLATSQEVVDKLGTCVAQPKLDGFRLQIHLDKTGDVPLVKFYSRNLIDMSNMFPEIAQQIMQLPVQNLICEGEAIGYDLETDTFLQFQETVKRKRKHNIEQASHDIPLRVYLFDLLYLNNESTLGLTHAQRRIKLGDVVASLKHSDVFLIDEQVVSTGQQLEDYFLQTIGAGLEGLVVKKQDAMYQPGKRNFNWIKLKRRTGQKLGDTIDAVVLGYYVGQGRRASLGIGAFLVGVYNEQTDAFESVAKVGTGMTDIEFIQLKNRCDAVVIANKLENVSVAKSLYTDVWVHPEIVCEIRADDITKSPLHTAGKTDDHLGFALRFPRFVQYRTDKSAQDATTSTELAHLYEIQYQQ</sequence>
<keyword evidence="8" id="KW-0067">ATP-binding</keyword>
<dbReference type="InterPro" id="IPR050191">
    <property type="entry name" value="ATP-dep_DNA_ligase"/>
</dbReference>
<dbReference type="PROSITE" id="PS00333">
    <property type="entry name" value="DNA_LIGASE_A2"/>
    <property type="match status" value="1"/>
</dbReference>
<evidence type="ECO:0000256" key="4">
    <source>
        <dbReference type="ARBA" id="ARBA00022618"/>
    </source>
</evidence>
<keyword evidence="7" id="KW-0227">DNA damage</keyword>
<dbReference type="GO" id="GO:0003677">
    <property type="term" value="F:DNA binding"/>
    <property type="evidence" value="ECO:0007669"/>
    <property type="project" value="InterPro"/>
</dbReference>
<dbReference type="GO" id="GO:0003910">
    <property type="term" value="F:DNA ligase (ATP) activity"/>
    <property type="evidence" value="ECO:0007669"/>
    <property type="project" value="UniProtKB-EC"/>
</dbReference>
<dbReference type="InterPro" id="IPR012310">
    <property type="entry name" value="DNA_ligase_ATP-dep_cent"/>
</dbReference>
<evidence type="ECO:0000256" key="11">
    <source>
        <dbReference type="ARBA" id="ARBA00023306"/>
    </source>
</evidence>
<accession>A0A345ZAT9</accession>
<dbReference type="EMBL" id="CP025544">
    <property type="protein sequence ID" value="AXK60406.1"/>
    <property type="molecule type" value="Genomic_DNA"/>
</dbReference>
<dbReference type="Gene3D" id="3.30.470.30">
    <property type="entry name" value="DNA ligase/mRNA capping enzyme"/>
    <property type="match status" value="1"/>
</dbReference>
<keyword evidence="10" id="KW-0234">DNA repair</keyword>
<dbReference type="GO" id="GO:0071897">
    <property type="term" value="P:DNA biosynthetic process"/>
    <property type="evidence" value="ECO:0007669"/>
    <property type="project" value="InterPro"/>
</dbReference>
<evidence type="ECO:0000256" key="9">
    <source>
        <dbReference type="ARBA" id="ARBA00023172"/>
    </source>
</evidence>
<dbReference type="InterPro" id="IPR012340">
    <property type="entry name" value="NA-bd_OB-fold"/>
</dbReference>
<dbReference type="GO" id="GO:0006273">
    <property type="term" value="P:lagging strand elongation"/>
    <property type="evidence" value="ECO:0007669"/>
    <property type="project" value="TreeGrafter"/>
</dbReference>
<dbReference type="Pfam" id="PF04679">
    <property type="entry name" value="DNA_ligase_A_C"/>
    <property type="match status" value="1"/>
</dbReference>
<reference evidence="15 16" key="1">
    <citation type="submission" date="2017-12" db="EMBL/GenBank/DDBJ databases">
        <title>Chromulinavorax destructans is a abundant pathogen of dominant heterotrophic picoflagllates.</title>
        <authorList>
            <person name="Deeg C.M."/>
            <person name="Zimmer M."/>
            <person name="Suttle C.A."/>
        </authorList>
    </citation>
    <scope>NUCLEOTIDE SEQUENCE [LARGE SCALE GENOMIC DNA]</scope>
    <source>
        <strain evidence="15 16">SeV1</strain>
    </source>
</reference>
<comment type="catalytic activity">
    <reaction evidence="12">
        <text>ATP + (deoxyribonucleotide)n-3'-hydroxyl + 5'-phospho-(deoxyribonucleotide)m = (deoxyribonucleotide)n+m + AMP + diphosphate.</text>
        <dbReference type="EC" id="6.5.1.1"/>
    </reaction>
</comment>
<keyword evidence="3 15" id="KW-0436">Ligase</keyword>
<evidence type="ECO:0000256" key="3">
    <source>
        <dbReference type="ARBA" id="ARBA00022598"/>
    </source>
</evidence>
<dbReference type="Gene3D" id="2.40.50.140">
    <property type="entry name" value="Nucleic acid-binding proteins"/>
    <property type="match status" value="1"/>
</dbReference>
<protein>
    <recommendedName>
        <fullName evidence="2">DNA ligase (ATP)</fullName>
        <ecNumber evidence="2">6.5.1.1</ecNumber>
    </recommendedName>
</protein>
<keyword evidence="6" id="KW-0547">Nucleotide-binding</keyword>
<dbReference type="RefSeq" id="WP_115585421.1">
    <property type="nucleotide sequence ID" value="NZ_CP025544.1"/>
</dbReference>
<evidence type="ECO:0000313" key="16">
    <source>
        <dbReference type="Proteomes" id="UP000254834"/>
    </source>
</evidence>
<name>A0A345ZAT9_9BACT</name>
<dbReference type="SUPFAM" id="SSF56091">
    <property type="entry name" value="DNA ligase/mRNA capping enzyme, catalytic domain"/>
    <property type="match status" value="1"/>
</dbReference>
<dbReference type="Gene3D" id="1.10.3260.10">
    <property type="entry name" value="DNA ligase, ATP-dependent, N-terminal domain"/>
    <property type="match status" value="1"/>
</dbReference>
<dbReference type="AlphaFoldDB" id="A0A345ZAT9"/>
<evidence type="ECO:0000256" key="2">
    <source>
        <dbReference type="ARBA" id="ARBA00012727"/>
    </source>
</evidence>
<dbReference type="InterPro" id="IPR000977">
    <property type="entry name" value="DNA_ligase_ATP-dep"/>
</dbReference>
<dbReference type="NCBIfam" id="TIGR00574">
    <property type="entry name" value="dnl1"/>
    <property type="match status" value="1"/>
</dbReference>
<dbReference type="GO" id="GO:0006310">
    <property type="term" value="P:DNA recombination"/>
    <property type="evidence" value="ECO:0007669"/>
    <property type="project" value="UniProtKB-KW"/>
</dbReference>
<gene>
    <name evidence="15" type="ORF">C0J27_01420</name>
</gene>
<keyword evidence="9" id="KW-0233">DNA recombination</keyword>
<keyword evidence="16" id="KW-1185">Reference proteome</keyword>
<dbReference type="EC" id="6.5.1.1" evidence="2"/>
<dbReference type="PANTHER" id="PTHR45674">
    <property type="entry name" value="DNA LIGASE 1/3 FAMILY MEMBER"/>
    <property type="match status" value="1"/>
</dbReference>
<organism evidence="15 16">
    <name type="scientific">Candidatus Chromulinivorax destructor</name>
    <dbReference type="NCBI Taxonomy" id="2066483"/>
    <lineage>
        <taxon>Bacteria</taxon>
        <taxon>Candidatus Babelota</taxon>
        <taxon>Candidatus Babeliae</taxon>
        <taxon>Candidatus Babeliales</taxon>
        <taxon>Candidatus Chromulinivoraceae</taxon>
        <taxon>Candidatus Chromulinivorax</taxon>
    </lineage>
</organism>
<evidence type="ECO:0000256" key="13">
    <source>
        <dbReference type="RuleBase" id="RU004196"/>
    </source>
</evidence>
<dbReference type="InterPro" id="IPR012309">
    <property type="entry name" value="DNA_ligase_ATP-dep_C"/>
</dbReference>
<dbReference type="GO" id="GO:0051301">
    <property type="term" value="P:cell division"/>
    <property type="evidence" value="ECO:0007669"/>
    <property type="project" value="UniProtKB-KW"/>
</dbReference>
<dbReference type="SUPFAM" id="SSF50249">
    <property type="entry name" value="Nucleic acid-binding proteins"/>
    <property type="match status" value="1"/>
</dbReference>
<evidence type="ECO:0000256" key="6">
    <source>
        <dbReference type="ARBA" id="ARBA00022741"/>
    </source>
</evidence>
<comment type="similarity">
    <text evidence="1 13">Belongs to the ATP-dependent DNA ligase family.</text>
</comment>
<dbReference type="KEGG" id="cdes:C0J27_01420"/>
<dbReference type="InterPro" id="IPR016059">
    <property type="entry name" value="DNA_ligase_ATP-dep_CS"/>
</dbReference>
<dbReference type="PROSITE" id="PS50160">
    <property type="entry name" value="DNA_LIGASE_A3"/>
    <property type="match status" value="1"/>
</dbReference>
<evidence type="ECO:0000256" key="10">
    <source>
        <dbReference type="ARBA" id="ARBA00023204"/>
    </source>
</evidence>